<dbReference type="Proteomes" id="UP000255523">
    <property type="component" value="Unassembled WGS sequence"/>
</dbReference>
<accession>A0A380LPB0</accession>
<reference evidence="1 2" key="1">
    <citation type="submission" date="2018-06" db="EMBL/GenBank/DDBJ databases">
        <authorList>
            <consortium name="Pathogen Informatics"/>
            <person name="Doyle S."/>
        </authorList>
    </citation>
    <scope>NUCLEOTIDE SEQUENCE [LARGE SCALE GENOMIC DNA]</scope>
    <source>
        <strain evidence="1 2">NCTC11087</strain>
    </source>
</reference>
<dbReference type="RefSeq" id="WP_022789729.1">
    <property type="nucleotide sequence ID" value="NZ_JACJKL010000002.1"/>
</dbReference>
<evidence type="ECO:0000313" key="1">
    <source>
        <dbReference type="EMBL" id="SUO05097.1"/>
    </source>
</evidence>
<dbReference type="EMBL" id="UHFX01000003">
    <property type="protein sequence ID" value="SUO05097.1"/>
    <property type="molecule type" value="Genomic_DNA"/>
</dbReference>
<dbReference type="AlphaFoldDB" id="A0A380LPB0"/>
<proteinExistence type="predicted"/>
<protein>
    <submittedName>
        <fullName evidence="1">Uncharacterized protein</fullName>
    </submittedName>
</protein>
<sequence length="144" mass="17109">MFVIYIDDSFFGTSDFSRDMRYKLRVLLNESPLDHIWISNARTKSETIERFFKEFEDISYTESTVRFMQDQKEWILTNTSLQCEDICIRPFSGTYCLVDTETLQYERIYLDLFPQEETDLATIFTEAIQDALRKISGSKEKMKS</sequence>
<organism evidence="1 2">
    <name type="scientific">Faecalicoccus pleomorphus</name>
    <dbReference type="NCBI Taxonomy" id="1323"/>
    <lineage>
        <taxon>Bacteria</taxon>
        <taxon>Bacillati</taxon>
        <taxon>Bacillota</taxon>
        <taxon>Erysipelotrichia</taxon>
        <taxon>Erysipelotrichales</taxon>
        <taxon>Erysipelotrichaceae</taxon>
        <taxon>Faecalicoccus</taxon>
    </lineage>
</organism>
<dbReference type="GeneID" id="77462963"/>
<name>A0A380LPB0_9FIRM</name>
<keyword evidence="2" id="KW-1185">Reference proteome</keyword>
<gene>
    <name evidence="1" type="ORF">NCTC11087_02032</name>
</gene>
<evidence type="ECO:0000313" key="2">
    <source>
        <dbReference type="Proteomes" id="UP000255523"/>
    </source>
</evidence>